<accession>A0A9D4V0K2</accession>
<dbReference type="PANTHER" id="PTHR46161">
    <property type="entry name" value="NUCLEOSIDE DIPHOSPHATE KINASE"/>
    <property type="match status" value="1"/>
</dbReference>
<comment type="caution">
    <text evidence="8">Lacks conserved residue(s) required for the propagation of feature annotation.</text>
</comment>
<dbReference type="GO" id="GO:0006241">
    <property type="term" value="P:CTP biosynthetic process"/>
    <property type="evidence" value="ECO:0007669"/>
    <property type="project" value="InterPro"/>
</dbReference>
<sequence>MDVPEAELTLALLKPDAVQSGHVEAIMHTAEKHGFVFVTSSLIQLTRMRAEEFYEHLEGSDCFEKLTRFMSSGVLYALVLGKKKAVQEWASLVGPFDPDIARKESPSSLRARYGTNSIRNAVHGSSSPQEAIREIRFFFPTVVRDPLPDEASSKEYFDKHLRGTLLKGLTALAKAKPHSDPLHVIKWCHQPFTCKHQQRSYQECEEGCLRRKMEQLEHEGHHQMQ</sequence>
<evidence type="ECO:0000259" key="10">
    <source>
        <dbReference type="SMART" id="SM00562"/>
    </source>
</evidence>
<proteinExistence type="inferred from homology"/>
<dbReference type="InterPro" id="IPR036850">
    <property type="entry name" value="NDK-like_dom_sf"/>
</dbReference>
<evidence type="ECO:0000256" key="4">
    <source>
        <dbReference type="ARBA" id="ARBA00022679"/>
    </source>
</evidence>
<evidence type="ECO:0000256" key="8">
    <source>
        <dbReference type="PROSITE-ProRule" id="PRU00706"/>
    </source>
</evidence>
<comment type="similarity">
    <text evidence="3 8 9">Belongs to the NDK family.</text>
</comment>
<keyword evidence="7" id="KW-0067">ATP-binding</keyword>
<keyword evidence="12" id="KW-1185">Reference proteome</keyword>
<evidence type="ECO:0000256" key="1">
    <source>
        <dbReference type="ARBA" id="ARBA00000082"/>
    </source>
</evidence>
<name>A0A9D4V0K2_ADICA</name>
<dbReference type="GO" id="GO:0006228">
    <property type="term" value="P:UTP biosynthetic process"/>
    <property type="evidence" value="ECO:0007669"/>
    <property type="project" value="InterPro"/>
</dbReference>
<comment type="catalytic activity">
    <reaction evidence="1">
        <text>a 2'-deoxyribonucleoside 5'-diphosphate + ATP = a 2'-deoxyribonucleoside 5'-triphosphate + ADP</text>
        <dbReference type="Rhea" id="RHEA:44640"/>
        <dbReference type="ChEBI" id="CHEBI:30616"/>
        <dbReference type="ChEBI" id="CHEBI:61560"/>
        <dbReference type="ChEBI" id="CHEBI:73316"/>
        <dbReference type="ChEBI" id="CHEBI:456216"/>
        <dbReference type="EC" id="2.7.4.6"/>
    </reaction>
</comment>
<keyword evidence="4" id="KW-0808">Transferase</keyword>
<dbReference type="PROSITE" id="PS51374">
    <property type="entry name" value="NDPK_LIKE"/>
    <property type="match status" value="1"/>
</dbReference>
<dbReference type="GO" id="GO:0004550">
    <property type="term" value="F:nucleoside diphosphate kinase activity"/>
    <property type="evidence" value="ECO:0007669"/>
    <property type="project" value="UniProtKB-EC"/>
</dbReference>
<dbReference type="PANTHER" id="PTHR46161:SF3">
    <property type="entry name" value="NUCLEOSIDE DIPHOSPHATE KINASE DDB_G0292928-RELATED"/>
    <property type="match status" value="1"/>
</dbReference>
<reference evidence="11" key="1">
    <citation type="submission" date="2021-01" db="EMBL/GenBank/DDBJ databases">
        <title>Adiantum capillus-veneris genome.</title>
        <authorList>
            <person name="Fang Y."/>
            <person name="Liao Q."/>
        </authorList>
    </citation>
    <scope>NUCLEOTIDE SEQUENCE</scope>
    <source>
        <strain evidence="11">H3</strain>
        <tissue evidence="11">Leaf</tissue>
    </source>
</reference>
<dbReference type="SUPFAM" id="SSF54919">
    <property type="entry name" value="Nucleoside diphosphate kinase, NDK"/>
    <property type="match status" value="1"/>
</dbReference>
<keyword evidence="5" id="KW-0547">Nucleotide-binding</keyword>
<dbReference type="GO" id="GO:0005524">
    <property type="term" value="F:ATP binding"/>
    <property type="evidence" value="ECO:0007669"/>
    <property type="project" value="UniProtKB-KW"/>
</dbReference>
<dbReference type="Proteomes" id="UP000886520">
    <property type="component" value="Chromosome 7"/>
</dbReference>
<keyword evidence="6" id="KW-0418">Kinase</keyword>
<evidence type="ECO:0000256" key="2">
    <source>
        <dbReference type="ARBA" id="ARBA00000937"/>
    </source>
</evidence>
<dbReference type="Gene3D" id="3.30.70.141">
    <property type="entry name" value="Nucleoside diphosphate kinase-like domain"/>
    <property type="match status" value="1"/>
</dbReference>
<comment type="caution">
    <text evidence="11">The sequence shown here is derived from an EMBL/GenBank/DDBJ whole genome shotgun (WGS) entry which is preliminary data.</text>
</comment>
<protein>
    <recommendedName>
        <fullName evidence="10">Nucleoside diphosphate kinase-like domain-containing protein</fullName>
    </recommendedName>
</protein>
<dbReference type="Pfam" id="PF00334">
    <property type="entry name" value="NDK"/>
    <property type="match status" value="1"/>
</dbReference>
<dbReference type="GO" id="GO:0006183">
    <property type="term" value="P:GTP biosynthetic process"/>
    <property type="evidence" value="ECO:0007669"/>
    <property type="project" value="InterPro"/>
</dbReference>
<evidence type="ECO:0000256" key="7">
    <source>
        <dbReference type="ARBA" id="ARBA00022840"/>
    </source>
</evidence>
<feature type="domain" description="Nucleoside diphosphate kinase-like" evidence="10">
    <location>
        <begin position="6"/>
        <end position="146"/>
    </location>
</feature>
<dbReference type="AlphaFoldDB" id="A0A9D4V0K2"/>
<organism evidence="11 12">
    <name type="scientific">Adiantum capillus-veneris</name>
    <name type="common">Maidenhair fern</name>
    <dbReference type="NCBI Taxonomy" id="13818"/>
    <lineage>
        <taxon>Eukaryota</taxon>
        <taxon>Viridiplantae</taxon>
        <taxon>Streptophyta</taxon>
        <taxon>Embryophyta</taxon>
        <taxon>Tracheophyta</taxon>
        <taxon>Polypodiopsida</taxon>
        <taxon>Polypodiidae</taxon>
        <taxon>Polypodiales</taxon>
        <taxon>Pteridineae</taxon>
        <taxon>Pteridaceae</taxon>
        <taxon>Vittarioideae</taxon>
        <taxon>Adiantum</taxon>
    </lineage>
</organism>
<evidence type="ECO:0000256" key="6">
    <source>
        <dbReference type="ARBA" id="ARBA00022777"/>
    </source>
</evidence>
<dbReference type="OrthoDB" id="2162449at2759"/>
<dbReference type="PRINTS" id="PR01243">
    <property type="entry name" value="NUCDPKINASE"/>
</dbReference>
<dbReference type="SMART" id="SM00562">
    <property type="entry name" value="NDK"/>
    <property type="match status" value="1"/>
</dbReference>
<gene>
    <name evidence="11" type="ORF">GOP47_0007267</name>
</gene>
<evidence type="ECO:0000256" key="3">
    <source>
        <dbReference type="ARBA" id="ARBA00008142"/>
    </source>
</evidence>
<dbReference type="InterPro" id="IPR034907">
    <property type="entry name" value="NDK-like_dom"/>
</dbReference>
<evidence type="ECO:0000313" key="11">
    <source>
        <dbReference type="EMBL" id="KAI5077443.1"/>
    </source>
</evidence>
<dbReference type="InterPro" id="IPR001564">
    <property type="entry name" value="Nucleoside_diP_kinase"/>
</dbReference>
<evidence type="ECO:0000256" key="9">
    <source>
        <dbReference type="RuleBase" id="RU004011"/>
    </source>
</evidence>
<dbReference type="EMBL" id="JABFUD020000007">
    <property type="protein sequence ID" value="KAI5077443.1"/>
    <property type="molecule type" value="Genomic_DNA"/>
</dbReference>
<comment type="catalytic activity">
    <reaction evidence="2">
        <text>a ribonucleoside 5'-diphosphate + ATP = a ribonucleoside 5'-triphosphate + ADP</text>
        <dbReference type="Rhea" id="RHEA:18113"/>
        <dbReference type="ChEBI" id="CHEBI:30616"/>
        <dbReference type="ChEBI" id="CHEBI:57930"/>
        <dbReference type="ChEBI" id="CHEBI:61557"/>
        <dbReference type="ChEBI" id="CHEBI:456216"/>
        <dbReference type="EC" id="2.7.4.6"/>
    </reaction>
</comment>
<evidence type="ECO:0000313" key="12">
    <source>
        <dbReference type="Proteomes" id="UP000886520"/>
    </source>
</evidence>
<evidence type="ECO:0000256" key="5">
    <source>
        <dbReference type="ARBA" id="ARBA00022741"/>
    </source>
</evidence>